<evidence type="ECO:0000256" key="4">
    <source>
        <dbReference type="SAM" id="MobiDB-lite"/>
    </source>
</evidence>
<dbReference type="AlphaFoldDB" id="A0AA39GRH9"/>
<keyword evidence="2" id="KW-0677">Repeat</keyword>
<dbReference type="InterPro" id="IPR015943">
    <property type="entry name" value="WD40/YVTN_repeat-like_dom_sf"/>
</dbReference>
<feature type="repeat" description="WD" evidence="3">
    <location>
        <begin position="536"/>
        <end position="558"/>
    </location>
</feature>
<dbReference type="PANTHER" id="PTHR19847:SF7">
    <property type="entry name" value="DDB1- AND CUL4-ASSOCIATED FACTOR 11"/>
    <property type="match status" value="1"/>
</dbReference>
<feature type="repeat" description="WD" evidence="3">
    <location>
        <begin position="390"/>
        <end position="433"/>
    </location>
</feature>
<dbReference type="InterPro" id="IPR051859">
    <property type="entry name" value="DCAF"/>
</dbReference>
<dbReference type="Pfam" id="PF00400">
    <property type="entry name" value="WD40"/>
    <property type="match status" value="3"/>
</dbReference>
<feature type="region of interest" description="Disordered" evidence="4">
    <location>
        <begin position="1"/>
        <end position="106"/>
    </location>
</feature>
<dbReference type="SMART" id="SM00320">
    <property type="entry name" value="WD40"/>
    <property type="match status" value="5"/>
</dbReference>
<evidence type="ECO:0000313" key="6">
    <source>
        <dbReference type="Proteomes" id="UP001175261"/>
    </source>
</evidence>
<accession>A0AA39GRH9</accession>
<comment type="caution">
    <text evidence="5">The sequence shown here is derived from an EMBL/GenBank/DDBJ whole genome shotgun (WGS) entry which is preliminary data.</text>
</comment>
<dbReference type="PRINTS" id="PR00320">
    <property type="entry name" value="GPROTEINBRPT"/>
</dbReference>
<keyword evidence="1 3" id="KW-0853">WD repeat</keyword>
<dbReference type="PANTHER" id="PTHR19847">
    <property type="entry name" value="DDB1- AND CUL4-ASSOCIATED FACTOR 11"/>
    <property type="match status" value="1"/>
</dbReference>
<dbReference type="Proteomes" id="UP001175261">
    <property type="component" value="Unassembled WGS sequence"/>
</dbReference>
<organism evidence="5 6">
    <name type="scientific">Sarocladium strictum</name>
    <name type="common">Black bundle disease fungus</name>
    <name type="synonym">Acremonium strictum</name>
    <dbReference type="NCBI Taxonomy" id="5046"/>
    <lineage>
        <taxon>Eukaryota</taxon>
        <taxon>Fungi</taxon>
        <taxon>Dikarya</taxon>
        <taxon>Ascomycota</taxon>
        <taxon>Pezizomycotina</taxon>
        <taxon>Sordariomycetes</taxon>
        <taxon>Hypocreomycetidae</taxon>
        <taxon>Hypocreales</taxon>
        <taxon>Sarocladiaceae</taxon>
        <taxon>Sarocladium</taxon>
    </lineage>
</organism>
<dbReference type="InterPro" id="IPR020472">
    <property type="entry name" value="WD40_PAC1"/>
</dbReference>
<evidence type="ECO:0000256" key="1">
    <source>
        <dbReference type="ARBA" id="ARBA00022574"/>
    </source>
</evidence>
<name>A0AA39GRH9_SARSR</name>
<dbReference type="PROSITE" id="PS50294">
    <property type="entry name" value="WD_REPEATS_REGION"/>
    <property type="match status" value="2"/>
</dbReference>
<gene>
    <name evidence="5" type="ORF">NLU13_0265</name>
</gene>
<dbReference type="GO" id="GO:0080008">
    <property type="term" value="C:Cul4-RING E3 ubiquitin ligase complex"/>
    <property type="evidence" value="ECO:0007669"/>
    <property type="project" value="TreeGrafter"/>
</dbReference>
<evidence type="ECO:0000256" key="2">
    <source>
        <dbReference type="ARBA" id="ARBA00022737"/>
    </source>
</evidence>
<evidence type="ECO:0000313" key="5">
    <source>
        <dbReference type="EMBL" id="KAK0390762.1"/>
    </source>
</evidence>
<dbReference type="GO" id="GO:0043161">
    <property type="term" value="P:proteasome-mediated ubiquitin-dependent protein catabolic process"/>
    <property type="evidence" value="ECO:0007669"/>
    <property type="project" value="TreeGrafter"/>
</dbReference>
<dbReference type="InterPro" id="IPR001680">
    <property type="entry name" value="WD40_rpt"/>
</dbReference>
<reference evidence="5" key="1">
    <citation type="submission" date="2022-10" db="EMBL/GenBank/DDBJ databases">
        <title>Determination and structural analysis of whole genome sequence of Sarocladium strictum F4-1.</title>
        <authorList>
            <person name="Hu L."/>
            <person name="Jiang Y."/>
        </authorList>
    </citation>
    <scope>NUCLEOTIDE SEQUENCE</scope>
    <source>
        <strain evidence="5">F4-1</strain>
    </source>
</reference>
<keyword evidence="6" id="KW-1185">Reference proteome</keyword>
<feature type="compositionally biased region" description="Acidic residues" evidence="4">
    <location>
        <begin position="72"/>
        <end position="106"/>
    </location>
</feature>
<protein>
    <submittedName>
        <fullName evidence="5">Uncharacterized protein</fullName>
    </submittedName>
</protein>
<dbReference type="SUPFAM" id="SSF50978">
    <property type="entry name" value="WD40 repeat-like"/>
    <property type="match status" value="1"/>
</dbReference>
<dbReference type="EMBL" id="JAPDFR010000001">
    <property type="protein sequence ID" value="KAK0390762.1"/>
    <property type="molecule type" value="Genomic_DNA"/>
</dbReference>
<evidence type="ECO:0000256" key="3">
    <source>
        <dbReference type="PROSITE-ProRule" id="PRU00221"/>
    </source>
</evidence>
<feature type="repeat" description="WD" evidence="3">
    <location>
        <begin position="437"/>
        <end position="478"/>
    </location>
</feature>
<dbReference type="PROSITE" id="PS50082">
    <property type="entry name" value="WD_REPEATS_2"/>
    <property type="match status" value="3"/>
</dbReference>
<dbReference type="InterPro" id="IPR036322">
    <property type="entry name" value="WD40_repeat_dom_sf"/>
</dbReference>
<dbReference type="FunFam" id="2.130.10.10:FF:000557">
    <property type="entry name" value="WD repeat protein"/>
    <property type="match status" value="1"/>
</dbReference>
<feature type="compositionally biased region" description="Polar residues" evidence="4">
    <location>
        <begin position="44"/>
        <end position="68"/>
    </location>
</feature>
<proteinExistence type="predicted"/>
<dbReference type="Gene3D" id="2.130.10.10">
    <property type="entry name" value="YVTN repeat-like/Quinoprotein amine dehydrogenase"/>
    <property type="match status" value="2"/>
</dbReference>
<sequence>MDEAGEGSSEPVFYGPPRPPEMIEAMRRAEAEAQTGRMVLRENASASTTVQSQPVNQGSQSTRAQAEQRSSEDDEYVPWPEGEDEDDEDDEESHEAEDDEEMEEDDADLPAALGAPNVDISVLGGFAEGITRHQLIGLIQTQNMADIFNFVDSDDSSVESIEPIMRRRPRRRVPPPVAKPTVEGMRLQGSGVFGANEVSRRSKKHMMRRMLEREHGLGSLADRRRNSGLLTQDMIPEMRAEKILHYDEPVYSGQFSDDGNFYYSVCQDFKVRMYDTSNPYDWKHYKTVSYPWGSWTLTDASLSPDNKWLVYASHSALVSIAPTDPLDRGDPYTLNLEGGLRGQDVEIARRMNFSIFSIRFSGDGRELVAGTRQNTIVLFDIESRSVVQTILGHEDDVNVVCFGDKDEPHLIYSGSDDGVLKVWDRRSLSDKREAGAFVGHKGGLTYIDSKNDGRYILSNGKDQTAKLWDVRMAYSTAQFRAEDMTQYTRYTQYDYRYMDDVNIDDSPHPKDNSLVTFRGHKVQRTLIRCHFAPPGSANSRYVYSGSSDGHVHIWNMDSTVAKVIDVGKATKGTRSKDGRRRYFAFDDANDEWETCVRDVSWHPHAPVMAASAWNSYNMSRGTTSVHSFTDAHADEDDVPMGRSYNAVMQRQAGLYDMKYD</sequence>